<dbReference type="RefSeq" id="XP_033532902.1">
    <property type="nucleotide sequence ID" value="XM_033678171.1"/>
</dbReference>
<dbReference type="Proteomes" id="UP000504638">
    <property type="component" value="Unplaced"/>
</dbReference>
<keyword evidence="2" id="KW-1185">Reference proteome</keyword>
<dbReference type="GO" id="GO:0004386">
    <property type="term" value="F:helicase activity"/>
    <property type="evidence" value="ECO:0007669"/>
    <property type="project" value="UniProtKB-KW"/>
</dbReference>
<evidence type="ECO:0000313" key="3">
    <source>
        <dbReference type="RefSeq" id="XP_033532902.1"/>
    </source>
</evidence>
<keyword evidence="1 3" id="KW-0347">Helicase</keyword>
<gene>
    <name evidence="1 3" type="ORF">P152DRAFT_450416</name>
</gene>
<keyword evidence="1 3" id="KW-0067">ATP-binding</keyword>
<name>A0A6G1G015_9PEZI</name>
<dbReference type="GeneID" id="54418741"/>
<dbReference type="OrthoDB" id="413653at2759"/>
<evidence type="ECO:0000313" key="2">
    <source>
        <dbReference type="Proteomes" id="UP000504638"/>
    </source>
</evidence>
<dbReference type="PANTHER" id="PTHR38567:SF1">
    <property type="entry name" value="DUF4291 DOMAIN-CONTAINING PROTEIN"/>
    <property type="match status" value="1"/>
</dbReference>
<reference evidence="1 3" key="1">
    <citation type="submission" date="2020-01" db="EMBL/GenBank/DDBJ databases">
        <authorList>
            <consortium name="DOE Joint Genome Institute"/>
            <person name="Haridas S."/>
            <person name="Albert R."/>
            <person name="Binder M."/>
            <person name="Bloem J."/>
            <person name="Labutti K."/>
            <person name="Salamov A."/>
            <person name="Andreopoulos B."/>
            <person name="Baker S.E."/>
            <person name="Barry K."/>
            <person name="Bills G."/>
            <person name="Bluhm B.H."/>
            <person name="Cannon C."/>
            <person name="Castanera R."/>
            <person name="Culley D.E."/>
            <person name="Daum C."/>
            <person name="Ezra D."/>
            <person name="Gonzalez J.B."/>
            <person name="Henrissat B."/>
            <person name="Kuo A."/>
            <person name="Liang C."/>
            <person name="Lipzen A."/>
            <person name="Lutzoni F."/>
            <person name="Magnuson J."/>
            <person name="Mondo S."/>
            <person name="Nolan M."/>
            <person name="Ohm R."/>
            <person name="Pangilinan J."/>
            <person name="Park H.-J."/>
            <person name="Ramirez L."/>
            <person name="Alfaro M."/>
            <person name="Sun H."/>
            <person name="Tritt A."/>
            <person name="Yoshinaga Y."/>
            <person name="Zwiers L.-H."/>
            <person name="Turgeon B.G."/>
            <person name="Goodwin S.B."/>
            <person name="Spatafora J.W."/>
            <person name="Crous P.W."/>
            <person name="Grigoriev I.V."/>
        </authorList>
    </citation>
    <scope>NUCLEOTIDE SEQUENCE</scope>
    <source>
        <strain evidence="1 3">CBS 781.70</strain>
    </source>
</reference>
<reference evidence="3" key="2">
    <citation type="submission" date="2020-04" db="EMBL/GenBank/DDBJ databases">
        <authorList>
            <consortium name="NCBI Genome Project"/>
        </authorList>
    </citation>
    <scope>NUCLEOTIDE SEQUENCE</scope>
    <source>
        <strain evidence="3">CBS 781.70</strain>
    </source>
</reference>
<dbReference type="PANTHER" id="PTHR38567">
    <property type="entry name" value="DUF4291 DOMAIN-CONTAINING PROTEIN"/>
    <property type="match status" value="1"/>
</dbReference>
<organism evidence="1">
    <name type="scientific">Eremomyces bilateralis CBS 781.70</name>
    <dbReference type="NCBI Taxonomy" id="1392243"/>
    <lineage>
        <taxon>Eukaryota</taxon>
        <taxon>Fungi</taxon>
        <taxon>Dikarya</taxon>
        <taxon>Ascomycota</taxon>
        <taxon>Pezizomycotina</taxon>
        <taxon>Dothideomycetes</taxon>
        <taxon>Dothideomycetes incertae sedis</taxon>
        <taxon>Eremomycetales</taxon>
        <taxon>Eremomycetaceae</taxon>
        <taxon>Eremomyces</taxon>
    </lineage>
</organism>
<proteinExistence type="predicted"/>
<reference evidence="3" key="3">
    <citation type="submission" date="2025-04" db="UniProtKB">
        <authorList>
            <consortium name="RefSeq"/>
        </authorList>
    </citation>
    <scope>IDENTIFICATION</scope>
    <source>
        <strain evidence="3">CBS 781.70</strain>
    </source>
</reference>
<keyword evidence="1 3" id="KW-0547">Nucleotide-binding</keyword>
<dbReference type="EMBL" id="ML975162">
    <property type="protein sequence ID" value="KAF1811271.1"/>
    <property type="molecule type" value="Genomic_DNA"/>
</dbReference>
<dbReference type="Pfam" id="PF14124">
    <property type="entry name" value="DUF4291"/>
    <property type="match status" value="1"/>
</dbReference>
<protein>
    <submittedName>
        <fullName evidence="1 3">ATP-dependent RNA helicase DHX8</fullName>
    </submittedName>
</protein>
<evidence type="ECO:0000313" key="1">
    <source>
        <dbReference type="EMBL" id="KAF1811271.1"/>
    </source>
</evidence>
<sequence>MTQSSVPYRQIRGQYNDEGIIVYQAYNEAIAKAAVEKQRLDASPQFVMGRMTWIKPSWCWMMYRSGYSYKDKNQSNILAIKLTHEGFKSLLSRAITGHGNGGTKGKVRVQWDPERNVRIERLEHRSIQIGIPGELREEWIGKWTISIEDATGRAREMKKVLDDEEECRVSEEDLIAKGLMPVEKAYEVEDEELGALLRMIDPKSPLEQGDLIKSN</sequence>
<dbReference type="AlphaFoldDB" id="A0A6G1G015"/>
<keyword evidence="1 3" id="KW-0378">Hydrolase</keyword>
<dbReference type="InterPro" id="IPR025633">
    <property type="entry name" value="DUF4291"/>
</dbReference>
<accession>A0A6G1G015</accession>